<proteinExistence type="predicted"/>
<keyword evidence="2" id="KW-0902">Two-component regulatory system</keyword>
<dbReference type="Gene3D" id="1.10.10.10">
    <property type="entry name" value="Winged helix-like DNA-binding domain superfamily/Winged helix DNA-binding domain"/>
    <property type="match status" value="1"/>
</dbReference>
<evidence type="ECO:0000256" key="3">
    <source>
        <dbReference type="ARBA" id="ARBA00023125"/>
    </source>
</evidence>
<dbReference type="RefSeq" id="WP_094448921.1">
    <property type="nucleotide sequence ID" value="NZ_CP091797.1"/>
</dbReference>
<accession>A0ABX4EGI7</accession>
<evidence type="ECO:0000313" key="8">
    <source>
        <dbReference type="EMBL" id="OYP53737.1"/>
    </source>
</evidence>
<dbReference type="InterPro" id="IPR001789">
    <property type="entry name" value="Sig_transdc_resp-reg_receiver"/>
</dbReference>
<evidence type="ECO:0000259" key="7">
    <source>
        <dbReference type="PROSITE" id="PS51755"/>
    </source>
</evidence>
<dbReference type="CDD" id="cd00383">
    <property type="entry name" value="trans_reg_C"/>
    <property type="match status" value="1"/>
</dbReference>
<name>A0ABX4EGI7_SEGBR</name>
<gene>
    <name evidence="8" type="ORF">CIK91_11280</name>
</gene>
<dbReference type="PANTHER" id="PTHR48111">
    <property type="entry name" value="REGULATOR OF RPOS"/>
    <property type="match status" value="1"/>
</dbReference>
<reference evidence="8 9" key="1">
    <citation type="submission" date="2017-08" db="EMBL/GenBank/DDBJ databases">
        <title>Comparative genomics of non-oral Prevotella species.</title>
        <authorList>
            <person name="Accetto T."/>
            <person name="Nograsek B."/>
            <person name="Avgustin G."/>
        </authorList>
    </citation>
    <scope>NUCLEOTIDE SEQUENCE [LARGE SCALE GENOMIC DNA]</scope>
    <source>
        <strain evidence="8 9">TC1-1</strain>
    </source>
</reference>
<keyword evidence="3 5" id="KW-0238">DNA-binding</keyword>
<dbReference type="InterPro" id="IPR036388">
    <property type="entry name" value="WH-like_DNA-bd_sf"/>
</dbReference>
<dbReference type="Gene3D" id="3.40.50.2300">
    <property type="match status" value="1"/>
</dbReference>
<organism evidence="8 9">
    <name type="scientific">Segatella bryantii</name>
    <name type="common">Prevotella bryantii</name>
    <dbReference type="NCBI Taxonomy" id="77095"/>
    <lineage>
        <taxon>Bacteria</taxon>
        <taxon>Pseudomonadati</taxon>
        <taxon>Bacteroidota</taxon>
        <taxon>Bacteroidia</taxon>
        <taxon>Bacteroidales</taxon>
        <taxon>Prevotellaceae</taxon>
        <taxon>Segatella</taxon>
    </lineage>
</organism>
<dbReference type="Pfam" id="PF00486">
    <property type="entry name" value="Trans_reg_C"/>
    <property type="match status" value="1"/>
</dbReference>
<dbReference type="SUPFAM" id="SSF46894">
    <property type="entry name" value="C-terminal effector domain of the bipartite response regulators"/>
    <property type="match status" value="1"/>
</dbReference>
<evidence type="ECO:0000256" key="1">
    <source>
        <dbReference type="ARBA" id="ARBA00022553"/>
    </source>
</evidence>
<evidence type="ECO:0000256" key="5">
    <source>
        <dbReference type="PROSITE-ProRule" id="PRU01091"/>
    </source>
</evidence>
<dbReference type="SMART" id="SM00448">
    <property type="entry name" value="REC"/>
    <property type="match status" value="1"/>
</dbReference>
<dbReference type="Gene3D" id="6.10.250.690">
    <property type="match status" value="1"/>
</dbReference>
<keyword evidence="1 4" id="KW-0597">Phosphoprotein</keyword>
<feature type="modified residue" description="4-aspartylphosphate" evidence="4">
    <location>
        <position position="55"/>
    </location>
</feature>
<evidence type="ECO:0000313" key="9">
    <source>
        <dbReference type="Proteomes" id="UP000216189"/>
    </source>
</evidence>
<dbReference type="SMART" id="SM00862">
    <property type="entry name" value="Trans_reg_C"/>
    <property type="match status" value="1"/>
</dbReference>
<dbReference type="GeneID" id="72478464"/>
<dbReference type="InterPro" id="IPR011006">
    <property type="entry name" value="CheY-like_superfamily"/>
</dbReference>
<feature type="domain" description="OmpR/PhoB-type" evidence="7">
    <location>
        <begin position="134"/>
        <end position="230"/>
    </location>
</feature>
<protein>
    <submittedName>
        <fullName evidence="8">DNA-binding response regulator</fullName>
    </submittedName>
</protein>
<dbReference type="InterPro" id="IPR016032">
    <property type="entry name" value="Sig_transdc_resp-reg_C-effctor"/>
</dbReference>
<dbReference type="EMBL" id="NPJF01000055">
    <property type="protein sequence ID" value="OYP53737.1"/>
    <property type="molecule type" value="Genomic_DNA"/>
</dbReference>
<evidence type="ECO:0000259" key="6">
    <source>
        <dbReference type="PROSITE" id="PS50110"/>
    </source>
</evidence>
<evidence type="ECO:0000256" key="2">
    <source>
        <dbReference type="ARBA" id="ARBA00023012"/>
    </source>
</evidence>
<comment type="caution">
    <text evidence="8">The sequence shown here is derived from an EMBL/GenBank/DDBJ whole genome shotgun (WGS) entry which is preliminary data.</text>
</comment>
<sequence length="230" mass="26034">MKDESYRILVVDDEEDLCEILKFNLEMEGYIVNTANSAEEALTLDIASYHLLLLDVMMGGMSGFALAKQLKSNATTAPIPIVFLTAKDTENDTVTGFTLGADDYIAKPFSIREVILRIKAVLRRTAHQNAIDNQNTLSYKGIIINLDQKTITVDGQNVSFSKTEYELLKLLLEEKNRVFSRQQLIDRIWPSDVQVSDRTVDVNITRLRKKIGQYATHIATRQGFGYYFNA</sequence>
<dbReference type="PROSITE" id="PS50110">
    <property type="entry name" value="RESPONSE_REGULATORY"/>
    <property type="match status" value="1"/>
</dbReference>
<dbReference type="PROSITE" id="PS51755">
    <property type="entry name" value="OMPR_PHOB"/>
    <property type="match status" value="1"/>
</dbReference>
<dbReference type="InterPro" id="IPR001867">
    <property type="entry name" value="OmpR/PhoB-type_DNA-bd"/>
</dbReference>
<feature type="DNA-binding region" description="OmpR/PhoB-type" evidence="5">
    <location>
        <begin position="134"/>
        <end position="230"/>
    </location>
</feature>
<dbReference type="InterPro" id="IPR039420">
    <property type="entry name" value="WalR-like"/>
</dbReference>
<dbReference type="Pfam" id="PF00072">
    <property type="entry name" value="Response_reg"/>
    <property type="match status" value="1"/>
</dbReference>
<dbReference type="SUPFAM" id="SSF52172">
    <property type="entry name" value="CheY-like"/>
    <property type="match status" value="1"/>
</dbReference>
<dbReference type="PANTHER" id="PTHR48111:SF40">
    <property type="entry name" value="PHOSPHATE REGULON TRANSCRIPTIONAL REGULATORY PROTEIN PHOB"/>
    <property type="match status" value="1"/>
</dbReference>
<feature type="domain" description="Response regulatory" evidence="6">
    <location>
        <begin position="7"/>
        <end position="122"/>
    </location>
</feature>
<dbReference type="Proteomes" id="UP000216189">
    <property type="component" value="Unassembled WGS sequence"/>
</dbReference>
<keyword evidence="9" id="KW-1185">Reference proteome</keyword>
<dbReference type="GO" id="GO:0003677">
    <property type="term" value="F:DNA binding"/>
    <property type="evidence" value="ECO:0007669"/>
    <property type="project" value="UniProtKB-KW"/>
</dbReference>
<evidence type="ECO:0000256" key="4">
    <source>
        <dbReference type="PROSITE-ProRule" id="PRU00169"/>
    </source>
</evidence>